<reference evidence="2" key="1">
    <citation type="journal article" date="2022" name="Plant J.">
        <title>Strategies of tolerance reflected in two North American maple genomes.</title>
        <authorList>
            <person name="McEvoy S.L."/>
            <person name="Sezen U.U."/>
            <person name="Trouern-Trend A."/>
            <person name="McMahon S.M."/>
            <person name="Schaberg P.G."/>
            <person name="Yang J."/>
            <person name="Wegrzyn J.L."/>
            <person name="Swenson N.G."/>
        </authorList>
    </citation>
    <scope>NUCLEOTIDE SEQUENCE</scope>
    <source>
        <strain evidence="2">91603</strain>
    </source>
</reference>
<proteinExistence type="predicted"/>
<comment type="caution">
    <text evidence="2">The sequence shown here is derived from an EMBL/GenBank/DDBJ whole genome shotgun (WGS) entry which is preliminary data.</text>
</comment>
<dbReference type="PROSITE" id="PS50076">
    <property type="entry name" value="DNAJ_2"/>
    <property type="match status" value="1"/>
</dbReference>
<protein>
    <recommendedName>
        <fullName evidence="1">J domain-containing protein</fullName>
    </recommendedName>
</protein>
<dbReference type="EMBL" id="JAJSOW010000100">
    <property type="protein sequence ID" value="KAI9185167.1"/>
    <property type="molecule type" value="Genomic_DNA"/>
</dbReference>
<dbReference type="Proteomes" id="UP001064489">
    <property type="component" value="Chromosome 3"/>
</dbReference>
<sequence>MECNKEEAVRAKEIAEKRMQDGDFSGAQKIARKAQQLFPGLDNVSQLLTVCEVHCVAQDKMLGSDKNWYTILQIEQSADEMTIKKQYRKLALMLHPDKNEFPGAEAALLN</sequence>
<dbReference type="InterPro" id="IPR001623">
    <property type="entry name" value="DnaJ_domain"/>
</dbReference>
<evidence type="ECO:0000259" key="1">
    <source>
        <dbReference type="PROSITE" id="PS50076"/>
    </source>
</evidence>
<feature type="domain" description="J" evidence="1">
    <location>
        <begin position="67"/>
        <end position="110"/>
    </location>
</feature>
<dbReference type="Gene3D" id="1.10.287.110">
    <property type="entry name" value="DnaJ domain"/>
    <property type="match status" value="1"/>
</dbReference>
<dbReference type="AlphaFoldDB" id="A0AAD5J4H0"/>
<dbReference type="PANTHER" id="PTHR44137:SF57">
    <property type="entry name" value="CHAPERONE DNAJ-DOMAIN PROTEIN"/>
    <property type="match status" value="1"/>
</dbReference>
<name>A0AAD5J4H0_ACENE</name>
<evidence type="ECO:0000313" key="3">
    <source>
        <dbReference type="Proteomes" id="UP001064489"/>
    </source>
</evidence>
<dbReference type="PRINTS" id="PR00625">
    <property type="entry name" value="JDOMAIN"/>
</dbReference>
<dbReference type="CDD" id="cd06257">
    <property type="entry name" value="DnaJ"/>
    <property type="match status" value="1"/>
</dbReference>
<evidence type="ECO:0000313" key="2">
    <source>
        <dbReference type="EMBL" id="KAI9185167.1"/>
    </source>
</evidence>
<dbReference type="PANTHER" id="PTHR44137">
    <property type="entry name" value="BNAC03G44070D PROTEIN"/>
    <property type="match status" value="1"/>
</dbReference>
<dbReference type="InterPro" id="IPR036869">
    <property type="entry name" value="J_dom_sf"/>
</dbReference>
<accession>A0AAD5J4H0</accession>
<gene>
    <name evidence="2" type="ORF">LWI28_004894</name>
</gene>
<dbReference type="Pfam" id="PF00226">
    <property type="entry name" value="DnaJ"/>
    <property type="match status" value="1"/>
</dbReference>
<reference evidence="2" key="2">
    <citation type="submission" date="2023-02" db="EMBL/GenBank/DDBJ databases">
        <authorList>
            <person name="Swenson N.G."/>
            <person name="Wegrzyn J.L."/>
            <person name="Mcevoy S.L."/>
        </authorList>
    </citation>
    <scope>NUCLEOTIDE SEQUENCE</scope>
    <source>
        <strain evidence="2">91603</strain>
        <tissue evidence="2">Leaf</tissue>
    </source>
</reference>
<organism evidence="2 3">
    <name type="scientific">Acer negundo</name>
    <name type="common">Box elder</name>
    <dbReference type="NCBI Taxonomy" id="4023"/>
    <lineage>
        <taxon>Eukaryota</taxon>
        <taxon>Viridiplantae</taxon>
        <taxon>Streptophyta</taxon>
        <taxon>Embryophyta</taxon>
        <taxon>Tracheophyta</taxon>
        <taxon>Spermatophyta</taxon>
        <taxon>Magnoliopsida</taxon>
        <taxon>eudicotyledons</taxon>
        <taxon>Gunneridae</taxon>
        <taxon>Pentapetalae</taxon>
        <taxon>rosids</taxon>
        <taxon>malvids</taxon>
        <taxon>Sapindales</taxon>
        <taxon>Sapindaceae</taxon>
        <taxon>Hippocastanoideae</taxon>
        <taxon>Acereae</taxon>
        <taxon>Acer</taxon>
    </lineage>
</organism>
<dbReference type="SMART" id="SM00271">
    <property type="entry name" value="DnaJ"/>
    <property type="match status" value="1"/>
</dbReference>
<dbReference type="SUPFAM" id="SSF46565">
    <property type="entry name" value="Chaperone J-domain"/>
    <property type="match status" value="1"/>
</dbReference>
<keyword evidence="3" id="KW-1185">Reference proteome</keyword>